<name>A0A4R6P0D4_NOCIG</name>
<dbReference type="AlphaFoldDB" id="A0A4R6P0D4"/>
<reference evidence="1 2" key="1">
    <citation type="submission" date="2019-03" db="EMBL/GenBank/DDBJ databases">
        <title>Genomic Encyclopedia of Type Strains, Phase IV (KMG-IV): sequencing the most valuable type-strain genomes for metagenomic binning, comparative biology and taxonomic classification.</title>
        <authorList>
            <person name="Goeker M."/>
        </authorList>
    </citation>
    <scope>NUCLEOTIDE SEQUENCE [LARGE SCALE GENOMIC DNA]</scope>
    <source>
        <strain evidence="1 2">DSM 44496</strain>
    </source>
</reference>
<comment type="caution">
    <text evidence="1">The sequence shown here is derived from an EMBL/GenBank/DDBJ whole genome shotgun (WGS) entry which is preliminary data.</text>
</comment>
<accession>A0A4R6P0D4</accession>
<dbReference type="Proteomes" id="UP000295087">
    <property type="component" value="Unassembled WGS sequence"/>
</dbReference>
<evidence type="ECO:0000313" key="1">
    <source>
        <dbReference type="EMBL" id="TDP29845.1"/>
    </source>
</evidence>
<proteinExistence type="predicted"/>
<dbReference type="RefSeq" id="WP_067496773.1">
    <property type="nucleotide sequence ID" value="NZ_SNXK01000012.1"/>
</dbReference>
<organism evidence="1 2">
    <name type="scientific">Nocardia ignorata</name>
    <dbReference type="NCBI Taxonomy" id="145285"/>
    <lineage>
        <taxon>Bacteria</taxon>
        <taxon>Bacillati</taxon>
        <taxon>Actinomycetota</taxon>
        <taxon>Actinomycetes</taxon>
        <taxon>Mycobacteriales</taxon>
        <taxon>Nocardiaceae</taxon>
        <taxon>Nocardia</taxon>
    </lineage>
</organism>
<keyword evidence="2" id="KW-1185">Reference proteome</keyword>
<gene>
    <name evidence="1" type="ORF">DFR75_112114</name>
</gene>
<dbReference type="EMBL" id="SNXK01000012">
    <property type="protein sequence ID" value="TDP29845.1"/>
    <property type="molecule type" value="Genomic_DNA"/>
</dbReference>
<evidence type="ECO:0000313" key="2">
    <source>
        <dbReference type="Proteomes" id="UP000295087"/>
    </source>
</evidence>
<protein>
    <submittedName>
        <fullName evidence="1">Uncharacterized protein</fullName>
    </submittedName>
</protein>
<sequence length="60" mass="6813">MSEFALKVDLGDQDGAEATAAVVAALRAVADSLDDQPLTDSQYRRVRKHQPQRIEWEWTR</sequence>